<proteinExistence type="predicted"/>
<dbReference type="AlphaFoldDB" id="A0A518ERR6"/>
<protein>
    <submittedName>
        <fullName evidence="1">Uncharacterized protein</fullName>
    </submittedName>
</protein>
<keyword evidence="2" id="KW-1185">Reference proteome</keyword>
<organism evidence="1 2">
    <name type="scientific">Saltatorellus ferox</name>
    <dbReference type="NCBI Taxonomy" id="2528018"/>
    <lineage>
        <taxon>Bacteria</taxon>
        <taxon>Pseudomonadati</taxon>
        <taxon>Planctomycetota</taxon>
        <taxon>Planctomycetia</taxon>
        <taxon>Planctomycetia incertae sedis</taxon>
        <taxon>Saltatorellus</taxon>
    </lineage>
</organism>
<dbReference type="EMBL" id="CP036434">
    <property type="protein sequence ID" value="QDV06788.1"/>
    <property type="molecule type" value="Genomic_DNA"/>
</dbReference>
<evidence type="ECO:0000313" key="2">
    <source>
        <dbReference type="Proteomes" id="UP000320390"/>
    </source>
</evidence>
<evidence type="ECO:0000313" key="1">
    <source>
        <dbReference type="EMBL" id="QDV06788.1"/>
    </source>
</evidence>
<gene>
    <name evidence="1" type="ORF">Poly30_23030</name>
</gene>
<dbReference type="RefSeq" id="WP_145197270.1">
    <property type="nucleotide sequence ID" value="NZ_CP036434.1"/>
</dbReference>
<reference evidence="1 2" key="1">
    <citation type="submission" date="2019-02" db="EMBL/GenBank/DDBJ databases">
        <title>Deep-cultivation of Planctomycetes and their phenomic and genomic characterization uncovers novel biology.</title>
        <authorList>
            <person name="Wiegand S."/>
            <person name="Jogler M."/>
            <person name="Boedeker C."/>
            <person name="Pinto D."/>
            <person name="Vollmers J."/>
            <person name="Rivas-Marin E."/>
            <person name="Kohn T."/>
            <person name="Peeters S.H."/>
            <person name="Heuer A."/>
            <person name="Rast P."/>
            <person name="Oberbeckmann S."/>
            <person name="Bunk B."/>
            <person name="Jeske O."/>
            <person name="Meyerdierks A."/>
            <person name="Storesund J.E."/>
            <person name="Kallscheuer N."/>
            <person name="Luecker S."/>
            <person name="Lage O.M."/>
            <person name="Pohl T."/>
            <person name="Merkel B.J."/>
            <person name="Hornburger P."/>
            <person name="Mueller R.-W."/>
            <person name="Bruemmer F."/>
            <person name="Labrenz M."/>
            <person name="Spormann A.M."/>
            <person name="Op den Camp H."/>
            <person name="Overmann J."/>
            <person name="Amann R."/>
            <person name="Jetten M.S.M."/>
            <person name="Mascher T."/>
            <person name="Medema M.H."/>
            <person name="Devos D.P."/>
            <person name="Kaster A.-K."/>
            <person name="Ovreas L."/>
            <person name="Rohde M."/>
            <person name="Galperin M.Y."/>
            <person name="Jogler C."/>
        </authorList>
    </citation>
    <scope>NUCLEOTIDE SEQUENCE [LARGE SCALE GENOMIC DNA]</scope>
    <source>
        <strain evidence="1 2">Poly30</strain>
    </source>
</reference>
<name>A0A518ERR6_9BACT</name>
<dbReference type="Proteomes" id="UP000320390">
    <property type="component" value="Chromosome"/>
</dbReference>
<sequence length="60" mass="6249">MLTLVCASIPSAARDSVAGEATLLLPAEPVSITARAPGYQPRTFTHVGPDLSLILEADDE</sequence>
<accession>A0A518ERR6</accession>